<keyword evidence="1" id="KW-0472">Membrane</keyword>
<keyword evidence="2" id="KW-1185">Reference proteome</keyword>
<organism evidence="2 3">
    <name type="scientific">Echinops telfairi</name>
    <name type="common">Lesser hedgehog tenrec</name>
    <dbReference type="NCBI Taxonomy" id="9371"/>
    <lineage>
        <taxon>Eukaryota</taxon>
        <taxon>Metazoa</taxon>
        <taxon>Chordata</taxon>
        <taxon>Craniata</taxon>
        <taxon>Vertebrata</taxon>
        <taxon>Euteleostomi</taxon>
        <taxon>Mammalia</taxon>
        <taxon>Eutheria</taxon>
        <taxon>Afrotheria</taxon>
        <taxon>Tenrecidae</taxon>
        <taxon>Tenrecinae</taxon>
        <taxon>Echinops</taxon>
    </lineage>
</organism>
<evidence type="ECO:0000313" key="2">
    <source>
        <dbReference type="Proteomes" id="UP000694863"/>
    </source>
</evidence>
<reference evidence="3" key="1">
    <citation type="submission" date="2025-08" db="UniProtKB">
        <authorList>
            <consortium name="RefSeq"/>
        </authorList>
    </citation>
    <scope>IDENTIFICATION</scope>
</reference>
<keyword evidence="1" id="KW-1133">Transmembrane helix</keyword>
<dbReference type="RefSeq" id="XP_030742710.1">
    <property type="nucleotide sequence ID" value="XM_030886850.1"/>
</dbReference>
<gene>
    <name evidence="3" type="primary">SMIM28</name>
</gene>
<feature type="transmembrane region" description="Helical" evidence="1">
    <location>
        <begin position="51"/>
        <end position="73"/>
    </location>
</feature>
<dbReference type="GeneID" id="115871024"/>
<evidence type="ECO:0000313" key="3">
    <source>
        <dbReference type="RefSeq" id="XP_030742710.1"/>
    </source>
</evidence>
<protein>
    <submittedName>
        <fullName evidence="3">Small integral membrane protein 28</fullName>
    </submittedName>
</protein>
<accession>A0ABM1VL63</accession>
<evidence type="ECO:0000256" key="1">
    <source>
        <dbReference type="SAM" id="Phobius"/>
    </source>
</evidence>
<name>A0ABM1VL63_ECHTE</name>
<proteinExistence type="predicted"/>
<dbReference type="Proteomes" id="UP000694863">
    <property type="component" value="Unplaced"/>
</dbReference>
<sequence length="195" mass="21285">MRGLLGSSWKKFGPAGRGTYEWLTSEPSLPLVETQLQGTQRTSSTKDDVEPFLCILLPATVLLFLLFLGLLLYCRCTAPRPQGQVFSIDLPEHPPTGEVTDLLPGLPWGSEQGFPYSPLPAEGALFSVGLPPSYEEATRKDPGEGDRDKVLRDIANVEFQPTVLVGLRAISRMKTLNGYKSLSVGKLGHDGDNMQ</sequence>
<keyword evidence="1" id="KW-0812">Transmembrane</keyword>